<evidence type="ECO:0000256" key="1">
    <source>
        <dbReference type="SAM" id="MobiDB-lite"/>
    </source>
</evidence>
<evidence type="ECO:0008006" key="3">
    <source>
        <dbReference type="Google" id="ProtNLM"/>
    </source>
</evidence>
<sequence length="308" mass="34287">MTAPAVPEERTVALRVEELNPAQIDLIKTTYAKGATDDELKLFVAVCNALQLNPFIGQIHAVKRWSSADNKMVMAYQTGIGGFRLQAQRSKARGGPEYRGQTEPMWCDDKGNWTDLWLKDEPPFAAKVGVYVEGFVDPIYAIAEYKRLVQTTKEGKPNIFWAKGSPFQLAKCAEAAAIRRAFPGETSRLYLEEEMYQMPEEKDITPPMSIEDHKKALAPPPVQPGPQTKDPDPPDPPTPDPPKGEEIVSPERRQEVINHLQSIGLVDMPPPEMTEIEAGWLLACKQGAKANRVLDTMATHRDTEGKIL</sequence>
<evidence type="ECO:0000313" key="2">
    <source>
        <dbReference type="EMBL" id="KKL50040.1"/>
    </source>
</evidence>
<organism evidence="2">
    <name type="scientific">marine sediment metagenome</name>
    <dbReference type="NCBI Taxonomy" id="412755"/>
    <lineage>
        <taxon>unclassified sequences</taxon>
        <taxon>metagenomes</taxon>
        <taxon>ecological metagenomes</taxon>
    </lineage>
</organism>
<gene>
    <name evidence="2" type="ORF">LCGC14_2309470</name>
</gene>
<comment type="caution">
    <text evidence="2">The sequence shown here is derived from an EMBL/GenBank/DDBJ whole genome shotgun (WGS) entry which is preliminary data.</text>
</comment>
<dbReference type="Pfam" id="PF03837">
    <property type="entry name" value="RecT"/>
    <property type="match status" value="1"/>
</dbReference>
<name>A0A0F9EYE4_9ZZZZ</name>
<accession>A0A0F9EYE4</accession>
<protein>
    <recommendedName>
        <fullName evidence="3">Phage recombination protein Bet</fullName>
    </recommendedName>
</protein>
<proteinExistence type="predicted"/>
<dbReference type="NCBIfam" id="TIGR01913">
    <property type="entry name" value="bet_lambda"/>
    <property type="match status" value="1"/>
</dbReference>
<reference evidence="2" key="1">
    <citation type="journal article" date="2015" name="Nature">
        <title>Complex archaea that bridge the gap between prokaryotes and eukaryotes.</title>
        <authorList>
            <person name="Spang A."/>
            <person name="Saw J.H."/>
            <person name="Jorgensen S.L."/>
            <person name="Zaremba-Niedzwiedzka K."/>
            <person name="Martijn J."/>
            <person name="Lind A.E."/>
            <person name="van Eijk R."/>
            <person name="Schleper C."/>
            <person name="Guy L."/>
            <person name="Ettema T.J."/>
        </authorList>
    </citation>
    <scope>NUCLEOTIDE SEQUENCE</scope>
</reference>
<dbReference type="GO" id="GO:0003677">
    <property type="term" value="F:DNA binding"/>
    <property type="evidence" value="ECO:0007669"/>
    <property type="project" value="InterPro"/>
</dbReference>
<feature type="region of interest" description="Disordered" evidence="1">
    <location>
        <begin position="204"/>
        <end position="248"/>
    </location>
</feature>
<dbReference type="InterPro" id="IPR010183">
    <property type="entry name" value="Phage_lambda_Bet"/>
</dbReference>
<dbReference type="GO" id="GO:0006310">
    <property type="term" value="P:DNA recombination"/>
    <property type="evidence" value="ECO:0007669"/>
    <property type="project" value="InterPro"/>
</dbReference>
<dbReference type="EMBL" id="LAZR01032741">
    <property type="protein sequence ID" value="KKL50040.1"/>
    <property type="molecule type" value="Genomic_DNA"/>
</dbReference>
<feature type="compositionally biased region" description="Basic and acidic residues" evidence="1">
    <location>
        <begin position="204"/>
        <end position="215"/>
    </location>
</feature>
<dbReference type="AlphaFoldDB" id="A0A0F9EYE4"/>
<dbReference type="InterPro" id="IPR018330">
    <property type="entry name" value="RecT_fam"/>
</dbReference>